<sequence length="124" mass="14230">MVHSDSSTAVLNCNFVSPLCQSLTISTHIVMVSLKAQQSTVSLMILLDNPISRVNTAHPNKNKDKSYNVLIFEVLEYRKINENDYLITRQTLELTLSFVINIYYNLQDFIVAAFLNEERIETPY</sequence>
<reference evidence="2" key="1">
    <citation type="submission" date="2015-06" db="EMBL/GenBank/DDBJ databases">
        <title>Expansion of signal transduction pathways in fungi by whole-genome duplication.</title>
        <authorList>
            <consortium name="DOE Joint Genome Institute"/>
            <person name="Corrochano L.M."/>
            <person name="Kuo A."/>
            <person name="Marcet-Houben M."/>
            <person name="Polaino S."/>
            <person name="Salamov A."/>
            <person name="Villalobos J.M."/>
            <person name="Alvarez M.I."/>
            <person name="Avalos J."/>
            <person name="Benito E.P."/>
            <person name="Benoit I."/>
            <person name="Burger G."/>
            <person name="Camino L.P."/>
            <person name="Canovas D."/>
            <person name="Cerda-Olmedo E."/>
            <person name="Cheng J.-F."/>
            <person name="Dominguez A."/>
            <person name="Elias M."/>
            <person name="Eslava A.P."/>
            <person name="Glaser F."/>
            <person name="Grimwood J."/>
            <person name="Gutierrez G."/>
            <person name="Heitman J."/>
            <person name="Henrissat B."/>
            <person name="Iturriaga E.A."/>
            <person name="Lang B.F."/>
            <person name="Lavin J.L."/>
            <person name="Lee S."/>
            <person name="Li W."/>
            <person name="Lindquist E."/>
            <person name="Lopez-Garcia S."/>
            <person name="Luque E.M."/>
            <person name="Marcos A.T."/>
            <person name="Martin J."/>
            <person name="McCluskey K."/>
            <person name="Medina H.R."/>
            <person name="Miralles-Duran A."/>
            <person name="Miyazaki A."/>
            <person name="Munoz-Torres E."/>
            <person name="Oguiza J.A."/>
            <person name="Ohm R."/>
            <person name="Olmedo M."/>
            <person name="Orejas M."/>
            <person name="Ortiz-Castellanos L."/>
            <person name="Pisabarro A.G."/>
            <person name="Rodriguez-Romero J."/>
            <person name="Ruiz-Herrera J."/>
            <person name="Ruiz-Vazquez R."/>
            <person name="Sanz C."/>
            <person name="Schackwitz W."/>
            <person name="Schmutz J."/>
            <person name="Shahriari M."/>
            <person name="Shelest E."/>
            <person name="Silva-Franco F."/>
            <person name="Soanes D."/>
            <person name="Syed K."/>
            <person name="Tagua V.G."/>
            <person name="Talbot N.J."/>
            <person name="Thon M."/>
            <person name="De vries R.P."/>
            <person name="Wiebenga A."/>
            <person name="Yadav J.S."/>
            <person name="Braun E.L."/>
            <person name="Baker S."/>
            <person name="Garre V."/>
            <person name="Horwitz B."/>
            <person name="Torres-Martinez S."/>
            <person name="Idnurm A."/>
            <person name="Herrera-Estrella A."/>
            <person name="Gabaldon T."/>
            <person name="Grigoriev I.V."/>
        </authorList>
    </citation>
    <scope>NUCLEOTIDE SEQUENCE [LARGE SCALE GENOMIC DNA]</scope>
    <source>
        <strain evidence="2">NRRL 1555(-)</strain>
    </source>
</reference>
<dbReference type="VEuPathDB" id="FungiDB:PHYBLDRAFT_172086"/>
<proteinExistence type="predicted"/>
<dbReference type="GeneID" id="28997640"/>
<dbReference type="InParanoid" id="A0A167L2L4"/>
<organism evidence="1 2">
    <name type="scientific">Phycomyces blakesleeanus (strain ATCC 8743b / DSM 1359 / FGSC 10004 / NBRC 33097 / NRRL 1555)</name>
    <dbReference type="NCBI Taxonomy" id="763407"/>
    <lineage>
        <taxon>Eukaryota</taxon>
        <taxon>Fungi</taxon>
        <taxon>Fungi incertae sedis</taxon>
        <taxon>Mucoromycota</taxon>
        <taxon>Mucoromycotina</taxon>
        <taxon>Mucoromycetes</taxon>
        <taxon>Mucorales</taxon>
        <taxon>Phycomycetaceae</taxon>
        <taxon>Phycomyces</taxon>
    </lineage>
</organism>
<keyword evidence="2" id="KW-1185">Reference proteome</keyword>
<dbReference type="RefSeq" id="XP_018287487.1">
    <property type="nucleotide sequence ID" value="XM_018436734.1"/>
</dbReference>
<dbReference type="Proteomes" id="UP000077315">
    <property type="component" value="Unassembled WGS sequence"/>
</dbReference>
<gene>
    <name evidence="1" type="ORF">PHYBLDRAFT_172086</name>
</gene>
<dbReference type="AlphaFoldDB" id="A0A167L2L4"/>
<accession>A0A167L2L4</accession>
<name>A0A167L2L4_PHYB8</name>
<protein>
    <submittedName>
        <fullName evidence="1">Uncharacterized protein</fullName>
    </submittedName>
</protein>
<dbReference type="EMBL" id="KV440991">
    <property type="protein sequence ID" value="OAD69447.1"/>
    <property type="molecule type" value="Genomic_DNA"/>
</dbReference>
<evidence type="ECO:0000313" key="2">
    <source>
        <dbReference type="Proteomes" id="UP000077315"/>
    </source>
</evidence>
<evidence type="ECO:0000313" key="1">
    <source>
        <dbReference type="EMBL" id="OAD69447.1"/>
    </source>
</evidence>